<dbReference type="AlphaFoldDB" id="A0A918ZPX1"/>
<accession>A0A918ZPX1</accession>
<keyword evidence="2" id="KW-1185">Reference proteome</keyword>
<sequence>MVRCRGVAGVWVCGVAGVPGGGLSDIFDGPVLCGGWLGADCGAGQGLVTGGLVLTVFRVDVRF</sequence>
<comment type="caution">
    <text evidence="1">The sequence shown here is derived from an EMBL/GenBank/DDBJ whole genome shotgun (WGS) entry which is preliminary data.</text>
</comment>
<evidence type="ECO:0000313" key="2">
    <source>
        <dbReference type="Proteomes" id="UP000608024"/>
    </source>
</evidence>
<reference evidence="1" key="2">
    <citation type="submission" date="2020-09" db="EMBL/GenBank/DDBJ databases">
        <authorList>
            <person name="Sun Q."/>
            <person name="Ohkuma M."/>
        </authorList>
    </citation>
    <scope>NUCLEOTIDE SEQUENCE</scope>
    <source>
        <strain evidence="1">JCM 4784</strain>
    </source>
</reference>
<dbReference type="EMBL" id="BNBT01000043">
    <property type="protein sequence ID" value="GHE61285.1"/>
    <property type="molecule type" value="Genomic_DNA"/>
</dbReference>
<gene>
    <name evidence="1" type="ORF">GCM10018785_32920</name>
</gene>
<evidence type="ECO:0000313" key="1">
    <source>
        <dbReference type="EMBL" id="GHE61285.1"/>
    </source>
</evidence>
<dbReference type="Proteomes" id="UP000608024">
    <property type="component" value="Unassembled WGS sequence"/>
</dbReference>
<reference evidence="1" key="1">
    <citation type="journal article" date="2014" name="Int. J. Syst. Evol. Microbiol.">
        <title>Complete genome sequence of Corynebacterium casei LMG S-19264T (=DSM 44701T), isolated from a smear-ripened cheese.</title>
        <authorList>
            <consortium name="US DOE Joint Genome Institute (JGI-PGF)"/>
            <person name="Walter F."/>
            <person name="Albersmeier A."/>
            <person name="Kalinowski J."/>
            <person name="Ruckert C."/>
        </authorList>
    </citation>
    <scope>NUCLEOTIDE SEQUENCE</scope>
    <source>
        <strain evidence="1">JCM 4784</strain>
    </source>
</reference>
<organism evidence="1 2">
    <name type="scientific">Streptomyces longispororuber</name>
    <dbReference type="NCBI Taxonomy" id="68230"/>
    <lineage>
        <taxon>Bacteria</taxon>
        <taxon>Bacillati</taxon>
        <taxon>Actinomycetota</taxon>
        <taxon>Actinomycetes</taxon>
        <taxon>Kitasatosporales</taxon>
        <taxon>Streptomycetaceae</taxon>
        <taxon>Streptomyces</taxon>
    </lineage>
</organism>
<proteinExistence type="predicted"/>
<name>A0A918ZPX1_9ACTN</name>
<protein>
    <submittedName>
        <fullName evidence="1">Uncharacterized protein</fullName>
    </submittedName>
</protein>